<dbReference type="Proteomes" id="UP001162162">
    <property type="component" value="Unassembled WGS sequence"/>
</dbReference>
<comment type="caution">
    <text evidence="1">The sequence shown here is derived from an EMBL/GenBank/DDBJ whole genome shotgun (WGS) entry which is preliminary data.</text>
</comment>
<proteinExistence type="predicted"/>
<gene>
    <name evidence="1" type="ORF">NQ318_023552</name>
</gene>
<accession>A0AAV8YQ13</accession>
<keyword evidence="2" id="KW-1185">Reference proteome</keyword>
<dbReference type="PANTHER" id="PTHR33480">
    <property type="entry name" value="SET DOMAIN-CONTAINING PROTEIN-RELATED"/>
    <property type="match status" value="1"/>
</dbReference>
<evidence type="ECO:0000313" key="1">
    <source>
        <dbReference type="EMBL" id="KAJ8953433.1"/>
    </source>
</evidence>
<dbReference type="PANTHER" id="PTHR33480:SF1">
    <property type="entry name" value="TYR RECOMBINASE DOMAIN-CONTAINING PROTEIN"/>
    <property type="match status" value="1"/>
</dbReference>
<dbReference type="EMBL" id="JAPWTK010000056">
    <property type="protein sequence ID" value="KAJ8953433.1"/>
    <property type="molecule type" value="Genomic_DNA"/>
</dbReference>
<dbReference type="AlphaFoldDB" id="A0AAV8YQ13"/>
<sequence length="172" mass="19936">MLVQALLALIIIFNRKRIGNVQYLKISEYKNDQKSNYTDFENALSSTEKILATQYRRVLSSEILLEHRDKFIEGDNDYLFAIPIKNPADITSNSLRKQIATVMQILNLSKDDIKQFPTFRGHTEKTHQEFYELPVDLYQIDKVSKMLLMNENGVLIEHKGKPLSEIDIQGMS</sequence>
<organism evidence="1 2">
    <name type="scientific">Aromia moschata</name>
    <dbReference type="NCBI Taxonomy" id="1265417"/>
    <lineage>
        <taxon>Eukaryota</taxon>
        <taxon>Metazoa</taxon>
        <taxon>Ecdysozoa</taxon>
        <taxon>Arthropoda</taxon>
        <taxon>Hexapoda</taxon>
        <taxon>Insecta</taxon>
        <taxon>Pterygota</taxon>
        <taxon>Neoptera</taxon>
        <taxon>Endopterygota</taxon>
        <taxon>Coleoptera</taxon>
        <taxon>Polyphaga</taxon>
        <taxon>Cucujiformia</taxon>
        <taxon>Chrysomeloidea</taxon>
        <taxon>Cerambycidae</taxon>
        <taxon>Cerambycinae</taxon>
        <taxon>Callichromatini</taxon>
        <taxon>Aromia</taxon>
    </lineage>
</organism>
<evidence type="ECO:0000313" key="2">
    <source>
        <dbReference type="Proteomes" id="UP001162162"/>
    </source>
</evidence>
<protein>
    <submittedName>
        <fullName evidence="1">Uncharacterized protein</fullName>
    </submittedName>
</protein>
<reference evidence="1" key="1">
    <citation type="journal article" date="2023" name="Insect Mol. Biol.">
        <title>Genome sequencing provides insights into the evolution of gene families encoding plant cell wall-degrading enzymes in longhorned beetles.</title>
        <authorList>
            <person name="Shin N.R."/>
            <person name="Okamura Y."/>
            <person name="Kirsch R."/>
            <person name="Pauchet Y."/>
        </authorList>
    </citation>
    <scope>NUCLEOTIDE SEQUENCE</scope>
    <source>
        <strain evidence="1">AMC_N1</strain>
    </source>
</reference>
<name>A0AAV8YQ13_9CUCU</name>